<evidence type="ECO:0000256" key="3">
    <source>
        <dbReference type="ARBA" id="ARBA00022801"/>
    </source>
</evidence>
<dbReference type="GO" id="GO:0006281">
    <property type="term" value="P:DNA repair"/>
    <property type="evidence" value="ECO:0007669"/>
    <property type="project" value="UniProtKB-ARBA"/>
</dbReference>
<dbReference type="SUPFAM" id="SSF52980">
    <property type="entry name" value="Restriction endonuclease-like"/>
    <property type="match status" value="1"/>
</dbReference>
<dbReference type="PANTHER" id="PTHR39953:SF1">
    <property type="entry name" value="RE54151P"/>
    <property type="match status" value="1"/>
</dbReference>
<dbReference type="InterPro" id="IPR034720">
    <property type="entry name" value="Viral_alk_exo"/>
</dbReference>
<dbReference type="GO" id="GO:0004519">
    <property type="term" value="F:endonuclease activity"/>
    <property type="evidence" value="ECO:0007669"/>
    <property type="project" value="UniProtKB-KW"/>
</dbReference>
<dbReference type="PANTHER" id="PTHR39953">
    <property type="entry name" value="RE54151P"/>
    <property type="match status" value="1"/>
</dbReference>
<gene>
    <name evidence="5" type="ORF">ALC62_06183</name>
</gene>
<dbReference type="Proteomes" id="UP000078542">
    <property type="component" value="Unassembled WGS sequence"/>
</dbReference>
<protein>
    <submittedName>
        <fullName evidence="5">Uncharacterized protein</fullName>
    </submittedName>
</protein>
<dbReference type="Pfam" id="PF01771">
    <property type="entry name" value="Viral_alk_exo"/>
    <property type="match status" value="1"/>
</dbReference>
<dbReference type="GO" id="GO:0004527">
    <property type="term" value="F:exonuclease activity"/>
    <property type="evidence" value="ECO:0007669"/>
    <property type="project" value="UniProtKB-KW"/>
</dbReference>
<organism evidence="5 6">
    <name type="scientific">Cyphomyrmex costatus</name>
    <dbReference type="NCBI Taxonomy" id="456900"/>
    <lineage>
        <taxon>Eukaryota</taxon>
        <taxon>Metazoa</taxon>
        <taxon>Ecdysozoa</taxon>
        <taxon>Arthropoda</taxon>
        <taxon>Hexapoda</taxon>
        <taxon>Insecta</taxon>
        <taxon>Pterygota</taxon>
        <taxon>Neoptera</taxon>
        <taxon>Endopterygota</taxon>
        <taxon>Hymenoptera</taxon>
        <taxon>Apocrita</taxon>
        <taxon>Aculeata</taxon>
        <taxon>Formicoidea</taxon>
        <taxon>Formicidae</taxon>
        <taxon>Myrmicinae</taxon>
        <taxon>Cyphomyrmex</taxon>
    </lineage>
</organism>
<keyword evidence="2" id="KW-0255">Endonuclease</keyword>
<evidence type="ECO:0000256" key="4">
    <source>
        <dbReference type="ARBA" id="ARBA00022839"/>
    </source>
</evidence>
<name>A0A151IJL4_9HYME</name>
<keyword evidence="3" id="KW-0378">Hydrolase</keyword>
<keyword evidence="4" id="KW-0269">Exonuclease</keyword>
<accession>A0A151IJL4</accession>
<evidence type="ECO:0000256" key="2">
    <source>
        <dbReference type="ARBA" id="ARBA00022759"/>
    </source>
</evidence>
<dbReference type="EMBL" id="KQ977397">
    <property type="protein sequence ID" value="KYN02978.1"/>
    <property type="molecule type" value="Genomic_DNA"/>
</dbReference>
<dbReference type="InterPro" id="IPR011335">
    <property type="entry name" value="Restrct_endonuc-II-like"/>
</dbReference>
<sequence length="316" mass="36190">MVKTIESGYVKADSNNLPKIDMFMVCEYIKQDDRFNAAEVRGSKNAQSSRETYGDNAVGYVRLIRNNNQCIIKADICPEHKVRQKLYSVTIIVNEEDESVQSIECHECAASSVGSRHNFILKSRKLFMLSIHQLLIDSCKTRGNSAEDFLQLAKTEMPIEYCCEVEKATRDQSNCSLWYELRYGRITASKIYEAAHCQTSNARRNLEDWAFPTLHLPSIVNEQTTASTTISNLEDIDVQHNLTSQLPSIVTEQDTASTTISEDIDVHHPVVMPMPKCKQVNVQSSLSNQVYRKKLRQLKRLLYKKKIKIRKYSKKN</sequence>
<proteinExistence type="predicted"/>
<evidence type="ECO:0000256" key="1">
    <source>
        <dbReference type="ARBA" id="ARBA00022722"/>
    </source>
</evidence>
<keyword evidence="1" id="KW-0540">Nuclease</keyword>
<evidence type="ECO:0000313" key="5">
    <source>
        <dbReference type="EMBL" id="KYN02978.1"/>
    </source>
</evidence>
<evidence type="ECO:0000313" key="6">
    <source>
        <dbReference type="Proteomes" id="UP000078542"/>
    </source>
</evidence>
<reference evidence="5 6" key="1">
    <citation type="submission" date="2016-03" db="EMBL/GenBank/DDBJ databases">
        <title>Cyphomyrmex costatus WGS genome.</title>
        <authorList>
            <person name="Nygaard S."/>
            <person name="Hu H."/>
            <person name="Boomsma J."/>
            <person name="Zhang G."/>
        </authorList>
    </citation>
    <scope>NUCLEOTIDE SEQUENCE [LARGE SCALE GENOMIC DNA]</scope>
    <source>
        <strain evidence="5">MS0001</strain>
        <tissue evidence="5">Whole body</tissue>
    </source>
</reference>
<keyword evidence="6" id="KW-1185">Reference proteome</keyword>
<dbReference type="AlphaFoldDB" id="A0A151IJL4"/>